<evidence type="ECO:0000313" key="2">
    <source>
        <dbReference type="Proteomes" id="UP001177021"/>
    </source>
</evidence>
<evidence type="ECO:0000313" key="1">
    <source>
        <dbReference type="EMBL" id="CAJ2652553.1"/>
    </source>
</evidence>
<protein>
    <submittedName>
        <fullName evidence="1">Uncharacterized protein</fullName>
    </submittedName>
</protein>
<accession>A0ACB0K8A3</accession>
<comment type="caution">
    <text evidence="1">The sequence shown here is derived from an EMBL/GenBank/DDBJ whole genome shotgun (WGS) entry which is preliminary data.</text>
</comment>
<sequence length="331" mass="37444">MWNYLKHIYDKDNDAKRFQLEQEIANYKQGNMSVQEYYSGFLNLWTEHSAIIHAKVPKSSLAVVQEVYNTSRRDQFLMKLRPEFEVVRGALLNRNPVPSLDTCVGELLREEQRLATQEIMSHDSVISEPVTVAYAAQSRGNGCDLRHIQCFSCKQFGHFASGCSKKFCNYCKKRDHIISDCPIRPARRTQRPVQAFHASTSYAVGPSITSTPSDGALQSEIIQQTILSALSALGIQGKSSNVSRPCFMYNHNKYMKKAQVSYEDVDNKNKNQHESRAGYNTKIFSQGGVLNKNSNKECGSTTTTTTTTTTTKINMNLMLDTTQRYSIEEEC</sequence>
<keyword evidence="2" id="KW-1185">Reference proteome</keyword>
<gene>
    <name evidence="1" type="ORF">MILVUS5_LOCUS20019</name>
</gene>
<name>A0ACB0K8A3_TRIPR</name>
<dbReference type="Proteomes" id="UP001177021">
    <property type="component" value="Unassembled WGS sequence"/>
</dbReference>
<reference evidence="1" key="1">
    <citation type="submission" date="2023-10" db="EMBL/GenBank/DDBJ databases">
        <authorList>
            <person name="Rodriguez Cubillos JULIANA M."/>
            <person name="De Vega J."/>
        </authorList>
    </citation>
    <scope>NUCLEOTIDE SEQUENCE</scope>
</reference>
<organism evidence="1 2">
    <name type="scientific">Trifolium pratense</name>
    <name type="common">Red clover</name>
    <dbReference type="NCBI Taxonomy" id="57577"/>
    <lineage>
        <taxon>Eukaryota</taxon>
        <taxon>Viridiplantae</taxon>
        <taxon>Streptophyta</taxon>
        <taxon>Embryophyta</taxon>
        <taxon>Tracheophyta</taxon>
        <taxon>Spermatophyta</taxon>
        <taxon>Magnoliopsida</taxon>
        <taxon>eudicotyledons</taxon>
        <taxon>Gunneridae</taxon>
        <taxon>Pentapetalae</taxon>
        <taxon>rosids</taxon>
        <taxon>fabids</taxon>
        <taxon>Fabales</taxon>
        <taxon>Fabaceae</taxon>
        <taxon>Papilionoideae</taxon>
        <taxon>50 kb inversion clade</taxon>
        <taxon>NPAAA clade</taxon>
        <taxon>Hologalegina</taxon>
        <taxon>IRL clade</taxon>
        <taxon>Trifolieae</taxon>
        <taxon>Trifolium</taxon>
    </lineage>
</organism>
<dbReference type="EMBL" id="CASHSV030000206">
    <property type="protein sequence ID" value="CAJ2652553.1"/>
    <property type="molecule type" value="Genomic_DNA"/>
</dbReference>
<proteinExistence type="predicted"/>